<dbReference type="AlphaFoldDB" id="A0A1V0ADD7"/>
<evidence type="ECO:0000313" key="2">
    <source>
        <dbReference type="EMBL" id="AQZ68132.1"/>
    </source>
</evidence>
<name>A0A1V0ADD7_9ACTN</name>
<feature type="transmembrane region" description="Helical" evidence="1">
    <location>
        <begin position="69"/>
        <end position="88"/>
    </location>
</feature>
<proteinExistence type="predicted"/>
<keyword evidence="1" id="KW-1133">Transmembrane helix</keyword>
<dbReference type="KEGG" id="noa:BKM31_47685"/>
<reference evidence="3" key="1">
    <citation type="journal article" date="2017" name="Med. Chem. Commun.">
        <title>Nonomuraea sp. ATCC 55076 harbours the largest actinomycete chromosome to date and the kistamicin biosynthetic gene cluster.</title>
        <authorList>
            <person name="Nazari B."/>
            <person name="Forneris C.C."/>
            <person name="Gibson M.I."/>
            <person name="Moon K."/>
            <person name="Schramma K.R."/>
            <person name="Seyedsayamdost M.R."/>
        </authorList>
    </citation>
    <scope>NUCLEOTIDE SEQUENCE [LARGE SCALE GENOMIC DNA]</scope>
    <source>
        <strain evidence="3">ATCC 55076</strain>
    </source>
</reference>
<organism evidence="2 3">
    <name type="scientific">[Actinomadura] parvosata subsp. kistnae</name>
    <dbReference type="NCBI Taxonomy" id="1909395"/>
    <lineage>
        <taxon>Bacteria</taxon>
        <taxon>Bacillati</taxon>
        <taxon>Actinomycetota</taxon>
        <taxon>Actinomycetes</taxon>
        <taxon>Streptosporangiales</taxon>
        <taxon>Streptosporangiaceae</taxon>
        <taxon>Nonomuraea</taxon>
    </lineage>
</organism>
<feature type="transmembrane region" description="Helical" evidence="1">
    <location>
        <begin position="215"/>
        <end position="231"/>
    </location>
</feature>
<feature type="transmembrane region" description="Helical" evidence="1">
    <location>
        <begin position="175"/>
        <end position="195"/>
    </location>
</feature>
<accession>A0A1V0ADD7</accession>
<sequence>MEINLSRLTLAVVWVGALGAAVFPTWQLWRSVVNPGQLFWCGGVVFREYEPWRQFLEPLAEPLRADLNLLVRGSSLSAVPAIIVLAAFARRRSATAGRRAAAGLTLLAVLQVLSAPYFDFTVCQTVPIFGGQWFGEVVRHAYEGAPSLVAALLVLVATQVLGPGEEVAAVSGATVARRAPAVLIGYWTIVLAVSVGDDLSAGPLRYGLWDRFGEGVWLPVFVVAMGLYLWLRPRLPEKGWTGSSAGL</sequence>
<protein>
    <submittedName>
        <fullName evidence="2">Uncharacterized protein</fullName>
    </submittedName>
</protein>
<evidence type="ECO:0000256" key="1">
    <source>
        <dbReference type="SAM" id="Phobius"/>
    </source>
</evidence>
<dbReference type="EMBL" id="CP017717">
    <property type="protein sequence ID" value="AQZ68132.1"/>
    <property type="molecule type" value="Genomic_DNA"/>
</dbReference>
<keyword evidence="1" id="KW-0472">Membrane</keyword>
<feature type="transmembrane region" description="Helical" evidence="1">
    <location>
        <begin position="100"/>
        <end position="118"/>
    </location>
</feature>
<gene>
    <name evidence="2" type="ORF">BKM31_47685</name>
</gene>
<evidence type="ECO:0000313" key="3">
    <source>
        <dbReference type="Proteomes" id="UP000190797"/>
    </source>
</evidence>
<keyword evidence="1" id="KW-0812">Transmembrane</keyword>
<feature type="transmembrane region" description="Helical" evidence="1">
    <location>
        <begin position="144"/>
        <end position="163"/>
    </location>
</feature>
<feature type="transmembrane region" description="Helical" evidence="1">
    <location>
        <begin position="7"/>
        <end position="29"/>
    </location>
</feature>
<dbReference type="Proteomes" id="UP000190797">
    <property type="component" value="Chromosome"/>
</dbReference>
<dbReference type="STRING" id="1909395.BKM31_47685"/>
<keyword evidence="3" id="KW-1185">Reference proteome</keyword>